<reference evidence="1" key="1">
    <citation type="submission" date="2013-07" db="EMBL/GenBank/DDBJ databases">
        <title>The genome of an arbuscular mycorrhizal fungus provides insights into the evolution of the oldest plant symbiosis.</title>
        <authorList>
            <consortium name="DOE Joint Genome Institute"/>
            <person name="Tisserant E."/>
            <person name="Malbreil M."/>
            <person name="Kuo A."/>
            <person name="Kohler A."/>
            <person name="Symeonidi A."/>
            <person name="Balestrini R."/>
            <person name="Charron P."/>
            <person name="Duensing N."/>
            <person name="Frei-dit-Frey N."/>
            <person name="Gianinazzi-Pearson V."/>
            <person name="Gilbert B."/>
            <person name="Handa Y."/>
            <person name="Hijri M."/>
            <person name="Kaul R."/>
            <person name="Kawaguchi M."/>
            <person name="Krajinski F."/>
            <person name="Lammers P."/>
            <person name="Lapierre D."/>
            <person name="Masclaux F.G."/>
            <person name="Murat C."/>
            <person name="Morin E."/>
            <person name="Ndikumana S."/>
            <person name="Pagni M."/>
            <person name="Petitpierre D."/>
            <person name="Requena N."/>
            <person name="Rosikiewicz P."/>
            <person name="Riley R."/>
            <person name="Saito K."/>
            <person name="San Clemente H."/>
            <person name="Shapiro H."/>
            <person name="van Tuinen D."/>
            <person name="Becard G."/>
            <person name="Bonfante P."/>
            <person name="Paszkowski U."/>
            <person name="Shachar-Hill Y."/>
            <person name="Young J.P."/>
            <person name="Sanders I.R."/>
            <person name="Henrissat B."/>
            <person name="Rensing S.A."/>
            <person name="Grigoriev I.V."/>
            <person name="Corradi N."/>
            <person name="Roux C."/>
            <person name="Martin F."/>
        </authorList>
    </citation>
    <scope>NUCLEOTIDE SEQUENCE</scope>
    <source>
        <strain evidence="1">DAOM 197198</strain>
    </source>
</reference>
<dbReference type="AlphaFoldDB" id="U9TTA4"/>
<sequence length="56" mass="6417">MINESIVLFSLQLSLIFPELITLYHGIYRIIAFSVNGSVKGSFSRSFYRNNGENFL</sequence>
<name>U9TTA4_RHIID</name>
<proteinExistence type="predicted"/>
<protein>
    <submittedName>
        <fullName evidence="1">Uncharacterized protein</fullName>
    </submittedName>
</protein>
<organism evidence="1">
    <name type="scientific">Rhizophagus irregularis (strain DAOM 181602 / DAOM 197198 / MUCL 43194)</name>
    <name type="common">Arbuscular mycorrhizal fungus</name>
    <name type="synonym">Glomus intraradices</name>
    <dbReference type="NCBI Taxonomy" id="747089"/>
    <lineage>
        <taxon>Eukaryota</taxon>
        <taxon>Fungi</taxon>
        <taxon>Fungi incertae sedis</taxon>
        <taxon>Mucoromycota</taxon>
        <taxon>Glomeromycotina</taxon>
        <taxon>Glomeromycetes</taxon>
        <taxon>Glomerales</taxon>
        <taxon>Glomeraceae</taxon>
        <taxon>Rhizophagus</taxon>
    </lineage>
</organism>
<dbReference type="EMBL" id="KI286105">
    <property type="protein sequence ID" value="ESA11345.1"/>
    <property type="molecule type" value="Genomic_DNA"/>
</dbReference>
<evidence type="ECO:0000313" key="1">
    <source>
        <dbReference type="EMBL" id="ESA11345.1"/>
    </source>
</evidence>
<dbReference type="HOGENOM" id="CLU_3015349_0_0_1"/>
<gene>
    <name evidence="1" type="ORF">GLOINDRAFT_28390</name>
</gene>
<accession>U9TTA4</accession>